<dbReference type="InterPro" id="IPR023198">
    <property type="entry name" value="PGP-like_dom2"/>
</dbReference>
<keyword evidence="2" id="KW-1185">Reference proteome</keyword>
<reference evidence="1 2" key="1">
    <citation type="submission" date="2017-07" db="EMBL/GenBank/DDBJ databases">
        <title>Complete genome sequence of Actinoalloteichus hoggarensis DSM 45943, type strain of Actinoalloteichus hoggarensis.</title>
        <authorList>
            <person name="Ruckert C."/>
            <person name="Nouioui I."/>
            <person name="Willmese J."/>
            <person name="van Wezel G."/>
            <person name="Klenk H.-P."/>
            <person name="Kalinowski J."/>
            <person name="Zotchev S.B."/>
        </authorList>
    </citation>
    <scope>NUCLEOTIDE SEQUENCE [LARGE SCALE GENOMIC DNA]</scope>
    <source>
        <strain evidence="1 2">DSM 45943</strain>
    </source>
</reference>
<evidence type="ECO:0000313" key="2">
    <source>
        <dbReference type="Proteomes" id="UP000204221"/>
    </source>
</evidence>
<sequence>MATGTSGPTTEPIGRRRGADDGFVVAAVLFDLDGTLIDSTPAVTRCWRGWCDEFGIAPSILADSHGRRAVEIIGEVLPAADVAEAVRRLDELELADLDGVTALPGAATALAALGAGQGAIVTSAVRTLALARLAAAGLVPPTTVVTADDVRVGKPNPEPYLTAARLLGVDPADCLVVEDAAAGVASARAAGMRVLGVLTNPHVAGLDADLVVRGLDEVSWRSQDGSVAVRAGR</sequence>
<dbReference type="PRINTS" id="PR00413">
    <property type="entry name" value="HADHALOGNASE"/>
</dbReference>
<dbReference type="InterPro" id="IPR036412">
    <property type="entry name" value="HAD-like_sf"/>
</dbReference>
<gene>
    <name evidence="1" type="primary">yfbT</name>
    <name evidence="1" type="ORF">AHOG_27475</name>
</gene>
<dbReference type="SUPFAM" id="SSF56784">
    <property type="entry name" value="HAD-like"/>
    <property type="match status" value="1"/>
</dbReference>
<dbReference type="NCBIfam" id="TIGR01549">
    <property type="entry name" value="HAD-SF-IA-v1"/>
    <property type="match status" value="1"/>
</dbReference>
<dbReference type="Pfam" id="PF00702">
    <property type="entry name" value="Hydrolase"/>
    <property type="match status" value="1"/>
</dbReference>
<dbReference type="Gene3D" id="3.40.50.1000">
    <property type="entry name" value="HAD superfamily/HAD-like"/>
    <property type="match status" value="1"/>
</dbReference>
<name>A0A221WAT1_9PSEU</name>
<dbReference type="PANTHER" id="PTHR43481">
    <property type="entry name" value="FRUCTOSE-1-PHOSPHATE PHOSPHATASE"/>
    <property type="match status" value="1"/>
</dbReference>
<accession>A0A221WAT1</accession>
<dbReference type="SFLD" id="SFLDG01129">
    <property type="entry name" value="C1.5:_HAD__Beta-PGM__Phosphata"/>
    <property type="match status" value="1"/>
</dbReference>
<dbReference type="Proteomes" id="UP000204221">
    <property type="component" value="Chromosome"/>
</dbReference>
<dbReference type="SFLD" id="SFLDS00003">
    <property type="entry name" value="Haloacid_Dehalogenase"/>
    <property type="match status" value="1"/>
</dbReference>
<dbReference type="KEGG" id="ahg:AHOG_27475"/>
<proteinExistence type="predicted"/>
<dbReference type="InterPro" id="IPR051806">
    <property type="entry name" value="HAD-like_SPP"/>
</dbReference>
<dbReference type="InterPro" id="IPR023214">
    <property type="entry name" value="HAD_sf"/>
</dbReference>
<dbReference type="GO" id="GO:0050308">
    <property type="term" value="F:sugar-phosphatase activity"/>
    <property type="evidence" value="ECO:0007669"/>
    <property type="project" value="UniProtKB-EC"/>
</dbReference>
<dbReference type="InterPro" id="IPR006439">
    <property type="entry name" value="HAD-SF_hydro_IA"/>
</dbReference>
<dbReference type="OrthoDB" id="9800058at2"/>
<protein>
    <submittedName>
        <fullName evidence="1">Sugar phosphatase YfbT</fullName>
        <ecNumber evidence="1">3.1.3.23</ecNumber>
    </submittedName>
</protein>
<dbReference type="NCBIfam" id="TIGR01509">
    <property type="entry name" value="HAD-SF-IA-v3"/>
    <property type="match status" value="1"/>
</dbReference>
<dbReference type="Gene3D" id="1.10.150.240">
    <property type="entry name" value="Putative phosphatase, domain 2"/>
    <property type="match status" value="1"/>
</dbReference>
<keyword evidence="1" id="KW-0378">Hydrolase</keyword>
<dbReference type="EMBL" id="CP022521">
    <property type="protein sequence ID" value="ASO23092.1"/>
    <property type="molecule type" value="Genomic_DNA"/>
</dbReference>
<dbReference type="RefSeq" id="WP_093943921.1">
    <property type="nucleotide sequence ID" value="NZ_CP022521.1"/>
</dbReference>
<evidence type="ECO:0000313" key="1">
    <source>
        <dbReference type="EMBL" id="ASO23092.1"/>
    </source>
</evidence>
<dbReference type="PANTHER" id="PTHR43481:SF4">
    <property type="entry name" value="GLYCEROL-1-PHOSPHATE PHOSPHOHYDROLASE 1-RELATED"/>
    <property type="match status" value="1"/>
</dbReference>
<dbReference type="AlphaFoldDB" id="A0A221WAT1"/>
<dbReference type="EC" id="3.1.3.23" evidence="1"/>
<organism evidence="1 2">
    <name type="scientific">Actinoalloteichus hoggarensis</name>
    <dbReference type="NCBI Taxonomy" id="1470176"/>
    <lineage>
        <taxon>Bacteria</taxon>
        <taxon>Bacillati</taxon>
        <taxon>Actinomycetota</taxon>
        <taxon>Actinomycetes</taxon>
        <taxon>Pseudonocardiales</taxon>
        <taxon>Pseudonocardiaceae</taxon>
        <taxon>Actinoalloteichus</taxon>
    </lineage>
</organism>